<dbReference type="Proteomes" id="UP000267821">
    <property type="component" value="Unassembled WGS sequence"/>
</dbReference>
<evidence type="ECO:0000313" key="2">
    <source>
        <dbReference type="EMBL" id="RPB20460.1"/>
    </source>
</evidence>
<dbReference type="InParanoid" id="A0A3N4LC61"/>
<proteinExistence type="predicted"/>
<feature type="compositionally biased region" description="Basic and acidic residues" evidence="1">
    <location>
        <begin position="137"/>
        <end position="162"/>
    </location>
</feature>
<feature type="region of interest" description="Disordered" evidence="1">
    <location>
        <begin position="133"/>
        <end position="162"/>
    </location>
</feature>
<name>A0A3N4LC61_9PEZI</name>
<feature type="region of interest" description="Disordered" evidence="1">
    <location>
        <begin position="1"/>
        <end position="67"/>
    </location>
</feature>
<evidence type="ECO:0000313" key="3">
    <source>
        <dbReference type="Proteomes" id="UP000267821"/>
    </source>
</evidence>
<sequence length="162" mass="17787">MVASREQMDKQQGFHPHPARNNPEIPNADKHQLGVKASPYDHIPESHAKILPPGTAPPEFTFHPHNDYNVLAGESRQLADPLDFPGAPTSKDLDSGFGKPVQGMSAKELQHDGQPVRKKQELGLAKHAAYKMSRGGADLEHADPRVDPKQRALEKDVRSQSA</sequence>
<feature type="compositionally biased region" description="Basic and acidic residues" evidence="1">
    <location>
        <begin position="108"/>
        <end position="117"/>
    </location>
</feature>
<dbReference type="EMBL" id="ML121571">
    <property type="protein sequence ID" value="RPB20460.1"/>
    <property type="molecule type" value="Genomic_DNA"/>
</dbReference>
<gene>
    <name evidence="2" type="ORF">L211DRAFT_852306</name>
</gene>
<protein>
    <submittedName>
        <fullName evidence="2">Uncharacterized protein</fullName>
    </submittedName>
</protein>
<organism evidence="2 3">
    <name type="scientific">Terfezia boudieri ATCC MYA-4762</name>
    <dbReference type="NCBI Taxonomy" id="1051890"/>
    <lineage>
        <taxon>Eukaryota</taxon>
        <taxon>Fungi</taxon>
        <taxon>Dikarya</taxon>
        <taxon>Ascomycota</taxon>
        <taxon>Pezizomycotina</taxon>
        <taxon>Pezizomycetes</taxon>
        <taxon>Pezizales</taxon>
        <taxon>Pezizaceae</taxon>
        <taxon>Terfezia</taxon>
    </lineage>
</organism>
<reference evidence="2 3" key="1">
    <citation type="journal article" date="2018" name="Nat. Ecol. Evol.">
        <title>Pezizomycetes genomes reveal the molecular basis of ectomycorrhizal truffle lifestyle.</title>
        <authorList>
            <person name="Murat C."/>
            <person name="Payen T."/>
            <person name="Noel B."/>
            <person name="Kuo A."/>
            <person name="Morin E."/>
            <person name="Chen J."/>
            <person name="Kohler A."/>
            <person name="Krizsan K."/>
            <person name="Balestrini R."/>
            <person name="Da Silva C."/>
            <person name="Montanini B."/>
            <person name="Hainaut M."/>
            <person name="Levati E."/>
            <person name="Barry K.W."/>
            <person name="Belfiori B."/>
            <person name="Cichocki N."/>
            <person name="Clum A."/>
            <person name="Dockter R.B."/>
            <person name="Fauchery L."/>
            <person name="Guy J."/>
            <person name="Iotti M."/>
            <person name="Le Tacon F."/>
            <person name="Lindquist E.A."/>
            <person name="Lipzen A."/>
            <person name="Malagnac F."/>
            <person name="Mello A."/>
            <person name="Molinier V."/>
            <person name="Miyauchi S."/>
            <person name="Poulain J."/>
            <person name="Riccioni C."/>
            <person name="Rubini A."/>
            <person name="Sitrit Y."/>
            <person name="Splivallo R."/>
            <person name="Traeger S."/>
            <person name="Wang M."/>
            <person name="Zifcakova L."/>
            <person name="Wipf D."/>
            <person name="Zambonelli A."/>
            <person name="Paolocci F."/>
            <person name="Nowrousian M."/>
            <person name="Ottonello S."/>
            <person name="Baldrian P."/>
            <person name="Spatafora J.W."/>
            <person name="Henrissat B."/>
            <person name="Nagy L.G."/>
            <person name="Aury J.M."/>
            <person name="Wincker P."/>
            <person name="Grigoriev I.V."/>
            <person name="Bonfante P."/>
            <person name="Martin F.M."/>
        </authorList>
    </citation>
    <scope>NUCLEOTIDE SEQUENCE [LARGE SCALE GENOMIC DNA]</scope>
    <source>
        <strain evidence="2 3">ATCC MYA-4762</strain>
    </source>
</reference>
<dbReference type="OrthoDB" id="3260716at2759"/>
<dbReference type="AlphaFoldDB" id="A0A3N4LC61"/>
<feature type="region of interest" description="Disordered" evidence="1">
    <location>
        <begin position="79"/>
        <end position="117"/>
    </location>
</feature>
<evidence type="ECO:0000256" key="1">
    <source>
        <dbReference type="SAM" id="MobiDB-lite"/>
    </source>
</evidence>
<keyword evidence="3" id="KW-1185">Reference proteome</keyword>
<accession>A0A3N4LC61</accession>